<comment type="caution">
    <text evidence="13">Lacks conserved residue(s) required for the propagation of feature annotation.</text>
</comment>
<keyword evidence="2 13" id="KW-0240">DNA-directed RNA polymerase</keyword>
<organism evidence="15 16">
    <name type="scientific">Neokomagataea tanensis</name>
    <dbReference type="NCBI Taxonomy" id="661191"/>
    <lineage>
        <taxon>Bacteria</taxon>
        <taxon>Pseudomonadati</taxon>
        <taxon>Pseudomonadota</taxon>
        <taxon>Alphaproteobacteria</taxon>
        <taxon>Acetobacterales</taxon>
        <taxon>Acetobacteraceae</taxon>
        <taxon>Neokomagataea</taxon>
    </lineage>
</organism>
<keyword evidence="5 13" id="KW-0548">Nucleotidyltransferase</keyword>
<proteinExistence type="inferred from homology"/>
<dbReference type="InterPro" id="IPR013264">
    <property type="entry name" value="DNAG_N"/>
</dbReference>
<comment type="function">
    <text evidence="13">RNA polymerase that catalyzes the synthesis of short RNA molecules used as primers for DNA polymerase during DNA replication.</text>
</comment>
<keyword evidence="7" id="KW-0479">Metal-binding</keyword>
<dbReference type="Pfam" id="PF13662">
    <property type="entry name" value="Toprim_4"/>
    <property type="match status" value="1"/>
</dbReference>
<keyword evidence="9" id="KW-0862">Zinc</keyword>
<dbReference type="InterPro" id="IPR006295">
    <property type="entry name" value="DNA_primase_DnaG"/>
</dbReference>
<dbReference type="InterPro" id="IPR036977">
    <property type="entry name" value="DNA_primase_Znf_CHC2"/>
</dbReference>
<dbReference type="Gene3D" id="3.40.1360.10">
    <property type="match status" value="1"/>
</dbReference>
<dbReference type="InterPro" id="IPR006171">
    <property type="entry name" value="TOPRIM_dom"/>
</dbReference>
<feature type="domain" description="Toprim" evidence="14">
    <location>
        <begin position="253"/>
        <end position="335"/>
    </location>
</feature>
<dbReference type="InterPro" id="IPR002694">
    <property type="entry name" value="Znf_CHC2"/>
</dbReference>
<dbReference type="CDD" id="cd03364">
    <property type="entry name" value="TOPRIM_DnaG_primases"/>
    <property type="match status" value="1"/>
</dbReference>
<comment type="subunit">
    <text evidence="13">Monomer. Interacts with DnaB.</text>
</comment>
<dbReference type="NCBIfam" id="TIGR01391">
    <property type="entry name" value="dnaG"/>
    <property type="match status" value="1"/>
</dbReference>
<dbReference type="GO" id="GO:0005737">
    <property type="term" value="C:cytoplasm"/>
    <property type="evidence" value="ECO:0007669"/>
    <property type="project" value="TreeGrafter"/>
</dbReference>
<evidence type="ECO:0000256" key="1">
    <source>
        <dbReference type="ARBA" id="ARBA00001947"/>
    </source>
</evidence>
<dbReference type="PROSITE" id="PS50880">
    <property type="entry name" value="TOPRIM"/>
    <property type="match status" value="1"/>
</dbReference>
<evidence type="ECO:0000256" key="5">
    <source>
        <dbReference type="ARBA" id="ARBA00022695"/>
    </source>
</evidence>
<comment type="catalytic activity">
    <reaction evidence="13">
        <text>ssDNA + n NTP = ssDNA/pppN(pN)n-1 hybrid + (n-1) diphosphate.</text>
        <dbReference type="EC" id="2.7.7.101"/>
    </reaction>
</comment>
<dbReference type="Proteomes" id="UP000317214">
    <property type="component" value="Chromosome"/>
</dbReference>
<evidence type="ECO:0000256" key="6">
    <source>
        <dbReference type="ARBA" id="ARBA00022705"/>
    </source>
</evidence>
<evidence type="ECO:0000256" key="8">
    <source>
        <dbReference type="ARBA" id="ARBA00022771"/>
    </source>
</evidence>
<dbReference type="KEGG" id="ntn:D5366_01195"/>
<dbReference type="GO" id="GO:0008270">
    <property type="term" value="F:zinc ion binding"/>
    <property type="evidence" value="ECO:0007669"/>
    <property type="project" value="UniProtKB-KW"/>
</dbReference>
<dbReference type="SMART" id="SM00400">
    <property type="entry name" value="ZnF_CHCC"/>
    <property type="match status" value="1"/>
</dbReference>
<comment type="cofactor">
    <cofactor evidence="1">
        <name>Zn(2+)</name>
        <dbReference type="ChEBI" id="CHEBI:29105"/>
    </cofactor>
</comment>
<protein>
    <recommendedName>
        <fullName evidence="13">DNA primase</fullName>
        <ecNumber evidence="13">2.7.7.101</ecNumber>
    </recommendedName>
</protein>
<dbReference type="InterPro" id="IPR050219">
    <property type="entry name" value="DnaG_primase"/>
</dbReference>
<dbReference type="SMART" id="SM00493">
    <property type="entry name" value="TOPRIM"/>
    <property type="match status" value="1"/>
</dbReference>
<evidence type="ECO:0000256" key="7">
    <source>
        <dbReference type="ARBA" id="ARBA00022723"/>
    </source>
</evidence>
<keyword evidence="8" id="KW-0863">Zinc-finger</keyword>
<dbReference type="EMBL" id="CP032485">
    <property type="protein sequence ID" value="QDH24104.1"/>
    <property type="molecule type" value="Genomic_DNA"/>
</dbReference>
<dbReference type="OrthoDB" id="9803773at2"/>
<evidence type="ECO:0000256" key="4">
    <source>
        <dbReference type="ARBA" id="ARBA00022679"/>
    </source>
</evidence>
<dbReference type="FunFam" id="3.40.1360.10:FF:000002">
    <property type="entry name" value="DNA primase"/>
    <property type="match status" value="1"/>
</dbReference>
<dbReference type="HAMAP" id="MF_00974">
    <property type="entry name" value="DNA_primase_DnaG"/>
    <property type="match status" value="1"/>
</dbReference>
<evidence type="ECO:0000313" key="16">
    <source>
        <dbReference type="Proteomes" id="UP000317214"/>
    </source>
</evidence>
<evidence type="ECO:0000259" key="14">
    <source>
        <dbReference type="PROSITE" id="PS50880"/>
    </source>
</evidence>
<gene>
    <name evidence="13" type="primary">dnaG</name>
    <name evidence="15" type="ORF">D5366_01195</name>
</gene>
<keyword evidence="4 13" id="KW-0808">Transferase</keyword>
<comment type="similarity">
    <text evidence="13">Belongs to the DnaG primase family.</text>
</comment>
<sequence length="608" mass="67674">MAFDTAFLDELRNRTPLASLIGRRHKMVRSGRNWKICCPFHGEKTPSFYVYDDHFHCFGCGAHGDAITFVMQSEGRSFPEAVEQLAAEAGLEVPKQDFQQQQRAQEAKSLSDILDLVQASYRRRLYQPEGRHGLEYLRKRGLSNATIERFGLGWSGDGRSLVEELRPHGVTAELLVKAGVMRSDEQGRPNGELFFNRVMFPIKDRRGRLISFGGRTLGDGQPKYLNGPETALFSKRRTLYNIDYAREAAHRGEELIVVEGYMDVIALDQAGFRGGVAPLGTALGDEQLMLLWRMAAAPIICLDGDAAGARAALRSCEVALPLLTPERRLRFCRLDAKDDPDSLIQRGGPGAMQQALDGATPLVEELFNLLVGGVNAPGPDERAALRERLVSLSQLIPDRTLASEYRTSLLDMFFAQFRRRGGKGASTGGDKTPHKGTQHVASGGDERLRLLTAMLLKYPEILPEVEQAYGGLELPQGLDVLRACLFDWISHDDGHLTQERCFKWLEQHGLKEAATETLAASGLLVRRKRAGTGDEDALREEIIEKWWHFYGFLNFKGFEKAVARDIEAAIRSAYAENSGGDGTFPPKLLARMRILDALRRGEVPEAHE</sequence>
<evidence type="ECO:0000256" key="9">
    <source>
        <dbReference type="ARBA" id="ARBA00022833"/>
    </source>
</evidence>
<dbReference type="SUPFAM" id="SSF57783">
    <property type="entry name" value="Zinc beta-ribbon"/>
    <property type="match status" value="1"/>
</dbReference>
<dbReference type="RefSeq" id="WP_141491942.1">
    <property type="nucleotide sequence ID" value="NZ_CP032485.1"/>
</dbReference>
<keyword evidence="10" id="KW-0460">Magnesium</keyword>
<dbReference type="Gene3D" id="3.90.980.10">
    <property type="entry name" value="DNA primase, catalytic core, N-terminal domain"/>
    <property type="match status" value="1"/>
</dbReference>
<dbReference type="InterPro" id="IPR034151">
    <property type="entry name" value="TOPRIM_DnaG_bac"/>
</dbReference>
<keyword evidence="16" id="KW-1185">Reference proteome</keyword>
<evidence type="ECO:0000256" key="10">
    <source>
        <dbReference type="ARBA" id="ARBA00022842"/>
    </source>
</evidence>
<evidence type="ECO:0000256" key="13">
    <source>
        <dbReference type="HAMAP-Rule" id="MF_00974"/>
    </source>
</evidence>
<dbReference type="GO" id="GO:0000428">
    <property type="term" value="C:DNA-directed RNA polymerase complex"/>
    <property type="evidence" value="ECO:0007669"/>
    <property type="project" value="UniProtKB-KW"/>
</dbReference>
<keyword evidence="12 13" id="KW-0804">Transcription</keyword>
<dbReference type="SUPFAM" id="SSF56731">
    <property type="entry name" value="DNA primase core"/>
    <property type="match status" value="1"/>
</dbReference>
<dbReference type="Gene3D" id="3.90.580.10">
    <property type="entry name" value="Zinc finger, CHC2-type domain"/>
    <property type="match status" value="1"/>
</dbReference>
<evidence type="ECO:0000256" key="2">
    <source>
        <dbReference type="ARBA" id="ARBA00022478"/>
    </source>
</evidence>
<dbReference type="GO" id="GO:0006269">
    <property type="term" value="P:DNA replication, synthesis of primer"/>
    <property type="evidence" value="ECO:0007669"/>
    <property type="project" value="UniProtKB-UniRule"/>
</dbReference>
<dbReference type="GO" id="GO:1990077">
    <property type="term" value="C:primosome complex"/>
    <property type="evidence" value="ECO:0007669"/>
    <property type="project" value="UniProtKB-KW"/>
</dbReference>
<name>A0A4Y6V420_9PROT</name>
<reference evidence="15 16" key="1">
    <citation type="submission" date="2018-09" db="EMBL/GenBank/DDBJ databases">
        <title>The complete genome sequence of Neokomagataea tanensis NBRC 106556(T).</title>
        <authorList>
            <person name="Chua K.-O."/>
            <person name="See-Too W.-S."/>
            <person name="Hong K.-W."/>
            <person name="Yin W.-F."/>
            <person name="Chan K.-G."/>
        </authorList>
    </citation>
    <scope>NUCLEOTIDE SEQUENCE [LARGE SCALE GENOMIC DNA]</scope>
    <source>
        <strain evidence="16">AH13 \ NBRC 106556</strain>
    </source>
</reference>
<dbReference type="GO" id="GO:0003899">
    <property type="term" value="F:DNA-directed RNA polymerase activity"/>
    <property type="evidence" value="ECO:0007669"/>
    <property type="project" value="UniProtKB-UniRule"/>
</dbReference>
<dbReference type="PANTHER" id="PTHR30313">
    <property type="entry name" value="DNA PRIMASE"/>
    <property type="match status" value="1"/>
</dbReference>
<keyword evidence="3 13" id="KW-0639">Primosome</keyword>
<evidence type="ECO:0000313" key="15">
    <source>
        <dbReference type="EMBL" id="QDH24104.1"/>
    </source>
</evidence>
<evidence type="ECO:0000256" key="11">
    <source>
        <dbReference type="ARBA" id="ARBA00023125"/>
    </source>
</evidence>
<dbReference type="PANTHER" id="PTHR30313:SF2">
    <property type="entry name" value="DNA PRIMASE"/>
    <property type="match status" value="1"/>
</dbReference>
<dbReference type="FunFam" id="3.90.580.10:FF:000001">
    <property type="entry name" value="DNA primase"/>
    <property type="match status" value="1"/>
</dbReference>
<dbReference type="InterPro" id="IPR037068">
    <property type="entry name" value="DNA_primase_core_N_sf"/>
</dbReference>
<dbReference type="AlphaFoldDB" id="A0A4Y6V420"/>
<keyword evidence="11 13" id="KW-0238">DNA-binding</keyword>
<accession>A0A4Y6V420</accession>
<keyword evidence="6 13" id="KW-0235">DNA replication</keyword>
<dbReference type="GO" id="GO:0003677">
    <property type="term" value="F:DNA binding"/>
    <property type="evidence" value="ECO:0007669"/>
    <property type="project" value="UniProtKB-KW"/>
</dbReference>
<dbReference type="InterPro" id="IPR030846">
    <property type="entry name" value="DnaG_bac"/>
</dbReference>
<dbReference type="EC" id="2.7.7.101" evidence="13"/>
<dbReference type="Pfam" id="PF08275">
    <property type="entry name" value="DNAG_N"/>
    <property type="match status" value="1"/>
</dbReference>
<evidence type="ECO:0000256" key="12">
    <source>
        <dbReference type="ARBA" id="ARBA00023163"/>
    </source>
</evidence>
<dbReference type="Pfam" id="PF01807">
    <property type="entry name" value="Zn_ribbon_DnaG"/>
    <property type="match status" value="1"/>
</dbReference>
<evidence type="ECO:0000256" key="3">
    <source>
        <dbReference type="ARBA" id="ARBA00022515"/>
    </source>
</evidence>